<dbReference type="KEGG" id="ahs:AHALO_0394"/>
<sequence length="100" mass="11425">MIKKTYTKLNTPEKNGKILGWFRVVLSIFGGLILSYLFMTLLAFIIPLKIEESTIISIMFNTLAWACATTWIILSYTKLIALLRFIIPTTICAIALYILY</sequence>
<evidence type="ECO:0000313" key="2">
    <source>
        <dbReference type="EMBL" id="PKI81206.1"/>
    </source>
</evidence>
<name>A0A2N1J3T7_9BACT</name>
<dbReference type="EMBL" id="NXIF01000021">
    <property type="protein sequence ID" value="PKI81206.1"/>
    <property type="molecule type" value="Genomic_DNA"/>
</dbReference>
<dbReference type="Proteomes" id="UP000233248">
    <property type="component" value="Unassembled WGS sequence"/>
</dbReference>
<feature type="transmembrane region" description="Helical" evidence="1">
    <location>
        <begin position="54"/>
        <end position="74"/>
    </location>
</feature>
<proteinExistence type="predicted"/>
<accession>A0A2N1J3T7</accession>
<keyword evidence="1" id="KW-0472">Membrane</keyword>
<dbReference type="RefSeq" id="WP_101184420.1">
    <property type="nucleotide sequence ID" value="NZ_CP031218.1"/>
</dbReference>
<evidence type="ECO:0000256" key="1">
    <source>
        <dbReference type="SAM" id="Phobius"/>
    </source>
</evidence>
<evidence type="ECO:0000313" key="3">
    <source>
        <dbReference type="Proteomes" id="UP000233248"/>
    </source>
</evidence>
<feature type="transmembrane region" description="Helical" evidence="1">
    <location>
        <begin position="81"/>
        <end position="99"/>
    </location>
</feature>
<dbReference type="AlphaFoldDB" id="A0A2N1J3T7"/>
<keyword evidence="3" id="KW-1185">Reference proteome</keyword>
<keyword evidence="1" id="KW-1133">Transmembrane helix</keyword>
<comment type="caution">
    <text evidence="2">The sequence shown here is derived from an EMBL/GenBank/DDBJ whole genome shotgun (WGS) entry which is preliminary data.</text>
</comment>
<organism evidence="2 3">
    <name type="scientific">Malaciobacter halophilus</name>
    <dbReference type="NCBI Taxonomy" id="197482"/>
    <lineage>
        <taxon>Bacteria</taxon>
        <taxon>Pseudomonadati</taxon>
        <taxon>Campylobacterota</taxon>
        <taxon>Epsilonproteobacteria</taxon>
        <taxon>Campylobacterales</taxon>
        <taxon>Arcobacteraceae</taxon>
        <taxon>Malaciobacter</taxon>
    </lineage>
</organism>
<dbReference type="OrthoDB" id="5348450at2"/>
<gene>
    <name evidence="2" type="ORF">CP960_05520</name>
</gene>
<reference evidence="2 3" key="1">
    <citation type="submission" date="2017-09" db="EMBL/GenBank/DDBJ databases">
        <title>Genomics of the genus Arcobacter.</title>
        <authorList>
            <person name="Perez-Cataluna A."/>
            <person name="Figueras M.J."/>
            <person name="Salas-Masso N."/>
        </authorList>
    </citation>
    <scope>NUCLEOTIDE SEQUENCE [LARGE SCALE GENOMIC DNA]</scope>
    <source>
        <strain evidence="2 3">DSM 18005</strain>
    </source>
</reference>
<feature type="transmembrane region" description="Helical" evidence="1">
    <location>
        <begin position="21"/>
        <end position="48"/>
    </location>
</feature>
<protein>
    <submittedName>
        <fullName evidence="2">Uncharacterized protein</fullName>
    </submittedName>
</protein>
<keyword evidence="1" id="KW-0812">Transmembrane</keyword>